<name>A0ABT0GA77_9ACTN</name>
<dbReference type="RefSeq" id="WP_242373826.1">
    <property type="nucleotide sequence ID" value="NZ_JAKRKC020000003.1"/>
</dbReference>
<dbReference type="Proteomes" id="UP001317259">
    <property type="component" value="Unassembled WGS sequence"/>
</dbReference>
<evidence type="ECO:0000313" key="1">
    <source>
        <dbReference type="EMBL" id="MCK2221384.1"/>
    </source>
</evidence>
<organism evidence="1 2">
    <name type="scientific">Actinomadura luzonensis</name>
    <dbReference type="NCBI Taxonomy" id="2805427"/>
    <lineage>
        <taxon>Bacteria</taxon>
        <taxon>Bacillati</taxon>
        <taxon>Actinomycetota</taxon>
        <taxon>Actinomycetes</taxon>
        <taxon>Streptosporangiales</taxon>
        <taxon>Thermomonosporaceae</taxon>
        <taxon>Actinomadura</taxon>
    </lineage>
</organism>
<evidence type="ECO:0000313" key="2">
    <source>
        <dbReference type="Proteomes" id="UP001317259"/>
    </source>
</evidence>
<accession>A0ABT0GA77</accession>
<proteinExistence type="predicted"/>
<protein>
    <submittedName>
        <fullName evidence="1">Uncharacterized protein</fullName>
    </submittedName>
</protein>
<sequence length="91" mass="10109">MSGPSTDADAQLPWRQLAVLRSTYPAWEIDYLADPPVPDPWTATLRRPVAERSSARGVRRRLDAPDAVTLASALAHQATLLHNQRLELWPG</sequence>
<dbReference type="EMBL" id="JAKRKC020000003">
    <property type="protein sequence ID" value="MCK2221384.1"/>
    <property type="molecule type" value="Genomic_DNA"/>
</dbReference>
<keyword evidence="2" id="KW-1185">Reference proteome</keyword>
<gene>
    <name evidence="1" type="ORF">MF672_047415</name>
</gene>
<reference evidence="1 2" key="1">
    <citation type="submission" date="2022-04" db="EMBL/GenBank/DDBJ databases">
        <title>Genome draft of Actinomadura sp. ATCC 31491.</title>
        <authorList>
            <person name="Shi X."/>
            <person name="Du Y."/>
        </authorList>
    </citation>
    <scope>NUCLEOTIDE SEQUENCE [LARGE SCALE GENOMIC DNA]</scope>
    <source>
        <strain evidence="1 2">ATCC 31491</strain>
    </source>
</reference>
<comment type="caution">
    <text evidence="1">The sequence shown here is derived from an EMBL/GenBank/DDBJ whole genome shotgun (WGS) entry which is preliminary data.</text>
</comment>